<dbReference type="InterPro" id="IPR001173">
    <property type="entry name" value="Glyco_trans_2-like"/>
</dbReference>
<dbReference type="GO" id="GO:0016740">
    <property type="term" value="F:transferase activity"/>
    <property type="evidence" value="ECO:0007669"/>
    <property type="project" value="UniProtKB-KW"/>
</dbReference>
<dbReference type="Gene3D" id="3.90.550.10">
    <property type="entry name" value="Spore Coat Polysaccharide Biosynthesis Protein SpsA, Chain A"/>
    <property type="match status" value="1"/>
</dbReference>
<dbReference type="Pfam" id="PF00535">
    <property type="entry name" value="Glycos_transf_2"/>
    <property type="match status" value="1"/>
</dbReference>
<feature type="transmembrane region" description="Helical" evidence="1">
    <location>
        <begin position="305"/>
        <end position="325"/>
    </location>
</feature>
<protein>
    <submittedName>
        <fullName evidence="3">Glycosyl transferase</fullName>
    </submittedName>
</protein>
<dbReference type="PANTHER" id="PTHR43685">
    <property type="entry name" value="GLYCOSYLTRANSFERASE"/>
    <property type="match status" value="1"/>
</dbReference>
<feature type="domain" description="Glycosyltransferase 2-like" evidence="2">
    <location>
        <begin position="14"/>
        <end position="129"/>
    </location>
</feature>
<keyword evidence="4" id="KW-1185">Reference proteome</keyword>
<dbReference type="PANTHER" id="PTHR43685:SF2">
    <property type="entry name" value="GLYCOSYLTRANSFERASE 2-LIKE DOMAIN-CONTAINING PROTEIN"/>
    <property type="match status" value="1"/>
</dbReference>
<feature type="transmembrane region" description="Helical" evidence="1">
    <location>
        <begin position="249"/>
        <end position="266"/>
    </location>
</feature>
<dbReference type="AlphaFoldDB" id="A0A830GBW1"/>
<comment type="caution">
    <text evidence="3">The sequence shown here is derived from an EMBL/GenBank/DDBJ whole genome shotgun (WGS) entry which is preliminary data.</text>
</comment>
<name>A0A830GBW1_9EURY</name>
<dbReference type="SUPFAM" id="SSF53448">
    <property type="entry name" value="Nucleotide-diphospho-sugar transferases"/>
    <property type="match status" value="1"/>
</dbReference>
<proteinExistence type="predicted"/>
<feature type="transmembrane region" description="Helical" evidence="1">
    <location>
        <begin position="278"/>
        <end position="298"/>
    </location>
</feature>
<dbReference type="InterPro" id="IPR050834">
    <property type="entry name" value="Glycosyltransf_2"/>
</dbReference>
<keyword evidence="1" id="KW-1133">Transmembrane helix</keyword>
<organism evidence="3 4">
    <name type="scientific">Halarchaeum nitratireducens</name>
    <dbReference type="NCBI Taxonomy" id="489913"/>
    <lineage>
        <taxon>Archaea</taxon>
        <taxon>Methanobacteriati</taxon>
        <taxon>Methanobacteriota</taxon>
        <taxon>Stenosarchaea group</taxon>
        <taxon>Halobacteria</taxon>
        <taxon>Halobacteriales</taxon>
        <taxon>Halobacteriaceae</taxon>
    </lineage>
</organism>
<sequence>MTERDPESVDPTVSVIVVTYNSADTVAETLASLDRQRYPDERYEVVVVDGGSTDATRDVVAEFDARLVSADGAGIGACRNRGVEATEGDYVAFTDSDCRVPPTWLADHVARLETYADDPVVVGAGGPNVAFEDDPAFARVVGSLQRTAFGSGGSPQSRAIDDVRLVRSVAACNVCYRRDVFDEYRYDDTVNVGEDAEFHYRLARDGYRFCYDPRIVVRHHLTPTLRAFARKSRSYGDAMARIQCRHRRLVRWYSPVPTLALLGGAAAALRDLRRGPRYVPALCLAFLPVAALVTRAVYRERRTPLALLAPLLLVVQYVAYGVGFAEGVAASVLRS</sequence>
<keyword evidence="1" id="KW-0472">Membrane</keyword>
<dbReference type="Proteomes" id="UP000608850">
    <property type="component" value="Unassembled WGS sequence"/>
</dbReference>
<evidence type="ECO:0000313" key="4">
    <source>
        <dbReference type="Proteomes" id="UP000608850"/>
    </source>
</evidence>
<evidence type="ECO:0000256" key="1">
    <source>
        <dbReference type="SAM" id="Phobius"/>
    </source>
</evidence>
<dbReference type="InterPro" id="IPR029044">
    <property type="entry name" value="Nucleotide-diphossugar_trans"/>
</dbReference>
<reference evidence="3 4" key="1">
    <citation type="journal article" date="2019" name="Int. J. Syst. Evol. Microbiol.">
        <title>The Global Catalogue of Microorganisms (GCM) 10K type strain sequencing project: providing services to taxonomists for standard genome sequencing and annotation.</title>
        <authorList>
            <consortium name="The Broad Institute Genomics Platform"/>
            <consortium name="The Broad Institute Genome Sequencing Center for Infectious Disease"/>
            <person name="Wu L."/>
            <person name="Ma J."/>
        </authorList>
    </citation>
    <scope>NUCLEOTIDE SEQUENCE [LARGE SCALE GENOMIC DNA]</scope>
    <source>
        <strain evidence="3 4">JCM 16331</strain>
    </source>
</reference>
<evidence type="ECO:0000313" key="3">
    <source>
        <dbReference type="EMBL" id="GGN16639.1"/>
    </source>
</evidence>
<gene>
    <name evidence="3" type="ORF">GCM10009021_16630</name>
</gene>
<dbReference type="EMBL" id="BMOQ01000004">
    <property type="protein sequence ID" value="GGN16639.1"/>
    <property type="molecule type" value="Genomic_DNA"/>
</dbReference>
<keyword evidence="3" id="KW-0808">Transferase</keyword>
<dbReference type="RefSeq" id="WP_211087540.1">
    <property type="nucleotide sequence ID" value="NZ_BMOQ01000004.1"/>
</dbReference>
<accession>A0A830GBW1</accession>
<keyword evidence="1" id="KW-0812">Transmembrane</keyword>
<evidence type="ECO:0000259" key="2">
    <source>
        <dbReference type="Pfam" id="PF00535"/>
    </source>
</evidence>